<feature type="transmembrane region" description="Helical" evidence="1">
    <location>
        <begin position="200"/>
        <end position="220"/>
    </location>
</feature>
<feature type="transmembrane region" description="Helical" evidence="1">
    <location>
        <begin position="232"/>
        <end position="252"/>
    </location>
</feature>
<reference evidence="3" key="1">
    <citation type="submission" date="2016-06" db="EMBL/GenBank/DDBJ databases">
        <authorList>
            <person name="Varghese N."/>
            <person name="Submissions Spin"/>
        </authorList>
    </citation>
    <scope>NUCLEOTIDE SEQUENCE [LARGE SCALE GENOMIC DNA]</scope>
    <source>
        <strain evidence="3">DSM 43909</strain>
    </source>
</reference>
<name>A0A1C4YC39_MICVI</name>
<dbReference type="RefSeq" id="WP_089007639.1">
    <property type="nucleotide sequence ID" value="NZ_LT607411.1"/>
</dbReference>
<dbReference type="Pfam" id="PF06182">
    <property type="entry name" value="ABC2_membrane_6"/>
    <property type="match status" value="1"/>
</dbReference>
<keyword evidence="1" id="KW-0812">Transmembrane</keyword>
<keyword evidence="1" id="KW-1133">Transmembrane helix</keyword>
<evidence type="ECO:0000313" key="3">
    <source>
        <dbReference type="Proteomes" id="UP000198242"/>
    </source>
</evidence>
<gene>
    <name evidence="2" type="ORF">GA0074695_4042</name>
</gene>
<feature type="transmembrane region" description="Helical" evidence="1">
    <location>
        <begin position="57"/>
        <end position="78"/>
    </location>
</feature>
<keyword evidence="3" id="KW-1185">Reference proteome</keyword>
<dbReference type="Proteomes" id="UP000198242">
    <property type="component" value="Chromosome I"/>
</dbReference>
<dbReference type="EMBL" id="LT607411">
    <property type="protein sequence ID" value="SCF17901.1"/>
    <property type="molecule type" value="Genomic_DNA"/>
</dbReference>
<keyword evidence="1" id="KW-0472">Membrane</keyword>
<organism evidence="2 3">
    <name type="scientific">Micromonospora viridifaciens</name>
    <dbReference type="NCBI Taxonomy" id="1881"/>
    <lineage>
        <taxon>Bacteria</taxon>
        <taxon>Bacillati</taxon>
        <taxon>Actinomycetota</taxon>
        <taxon>Actinomycetes</taxon>
        <taxon>Micromonosporales</taxon>
        <taxon>Micromonosporaceae</taxon>
        <taxon>Micromonospora</taxon>
    </lineage>
</organism>
<feature type="transmembrane region" description="Helical" evidence="1">
    <location>
        <begin position="146"/>
        <end position="179"/>
    </location>
</feature>
<feature type="transmembrane region" description="Helical" evidence="1">
    <location>
        <begin position="33"/>
        <end position="51"/>
    </location>
</feature>
<dbReference type="PANTHER" id="PTHR36833:SF2">
    <property type="entry name" value="SLR0610 PROTEIN"/>
    <property type="match status" value="1"/>
</dbReference>
<protein>
    <submittedName>
        <fullName evidence="2">ABC-2 type transport system permease protein</fullName>
    </submittedName>
</protein>
<accession>A0A1C4YC39</accession>
<dbReference type="AlphaFoldDB" id="A0A1C4YC39"/>
<dbReference type="PANTHER" id="PTHR36833">
    <property type="entry name" value="SLR0610 PROTEIN-RELATED"/>
    <property type="match status" value="1"/>
</dbReference>
<proteinExistence type="predicted"/>
<evidence type="ECO:0000313" key="2">
    <source>
        <dbReference type="EMBL" id="SCF17901.1"/>
    </source>
</evidence>
<dbReference type="InterPro" id="IPR010390">
    <property type="entry name" value="ABC-2_transporter-like"/>
</dbReference>
<dbReference type="OrthoDB" id="9788195at2"/>
<sequence length="264" mass="28672">MNGWTRHARILGICWRAAVAGEVEYRLNFASNVLLSTFWMVWAAVGASVYFRFTGSVAGWTHAEVLVVIGLFFTLNGLRQALLQPNLERMTDYVRRGTLDFLLTKPFDAQLLVSLRQIRVNNLLDPVLGLALATVGVVRFGRGVSLAALASFLLLLACAVLLMYALTVLLMALAVVLVAADELGRVSYAFVELSRFPVELYRNPVQAVLTVVPVAFLTTYPAAALLGRLDPHLLLLAPAVAAGAVVLATLAWRRSLRSYSGASA</sequence>
<evidence type="ECO:0000256" key="1">
    <source>
        <dbReference type="SAM" id="Phobius"/>
    </source>
</evidence>